<evidence type="ECO:0000313" key="1">
    <source>
        <dbReference type="EMBL" id="BAU96056.1"/>
    </source>
</evidence>
<dbReference type="KEGG" id="csur:N24_1794"/>
<name>A0A160PQZ5_9CORY</name>
<dbReference type="RefSeq" id="WP_096456275.1">
    <property type="nucleotide sequence ID" value="NZ_AP017369.1"/>
</dbReference>
<reference evidence="1 2" key="1">
    <citation type="submission" date="2016-02" db="EMBL/GenBank/DDBJ databases">
        <title>Corynebacterium glutamicum N24 whole genome sequencing project.</title>
        <authorList>
            <person name="Matsutani M."/>
            <person name="Nangtapong N."/>
            <person name="Yakushi T."/>
            <person name="Matsushita K."/>
        </authorList>
    </citation>
    <scope>NUCLEOTIDE SEQUENCE [LARGE SCALE GENOMIC DNA]</scope>
    <source>
        <strain evidence="1 2">N24</strain>
    </source>
</reference>
<dbReference type="AlphaFoldDB" id="A0A160PQZ5"/>
<proteinExistence type="predicted"/>
<dbReference type="Proteomes" id="UP000218244">
    <property type="component" value="Chromosome"/>
</dbReference>
<gene>
    <name evidence="1" type="ORF">N24_1794</name>
</gene>
<accession>A0A160PQZ5</accession>
<evidence type="ECO:0000313" key="2">
    <source>
        <dbReference type="Proteomes" id="UP000218244"/>
    </source>
</evidence>
<keyword evidence="2" id="KW-1185">Reference proteome</keyword>
<organism evidence="1 2">
    <name type="scientific">Corynebacterium suranareeae</name>
    <dbReference type="NCBI Taxonomy" id="2506452"/>
    <lineage>
        <taxon>Bacteria</taxon>
        <taxon>Bacillati</taxon>
        <taxon>Actinomycetota</taxon>
        <taxon>Actinomycetes</taxon>
        <taxon>Mycobacteriales</taxon>
        <taxon>Corynebacteriaceae</taxon>
        <taxon>Corynebacterium</taxon>
    </lineage>
</organism>
<sequence>MTTPSPYSLYDLLKDFINAPQDFTWMLAQHNNEQYLIHSINQENQICLLIAHDGSGLSTASTTEVFPYLRKDSPIGLAPQPIKKTLVLPRA</sequence>
<dbReference type="EMBL" id="AP017369">
    <property type="protein sequence ID" value="BAU96056.1"/>
    <property type="molecule type" value="Genomic_DNA"/>
</dbReference>
<protein>
    <submittedName>
        <fullName evidence="1">Uncharacterized protein</fullName>
    </submittedName>
</protein>